<dbReference type="InterPro" id="IPR043132">
    <property type="entry name" value="BCAT-like_C"/>
</dbReference>
<dbReference type="OrthoDB" id="3199344at2"/>
<dbReference type="GO" id="GO:0005829">
    <property type="term" value="C:cytosol"/>
    <property type="evidence" value="ECO:0007669"/>
    <property type="project" value="TreeGrafter"/>
</dbReference>
<dbReference type="PANTHER" id="PTHR42743">
    <property type="entry name" value="AMINO-ACID AMINOTRANSFERASE"/>
    <property type="match status" value="1"/>
</dbReference>
<dbReference type="AlphaFoldDB" id="A0A2T0YYP8"/>
<protein>
    <submittedName>
        <fullName evidence="3">4-amino-4-deoxychorismate lyase</fullName>
    </submittedName>
</protein>
<dbReference type="RefSeq" id="WP_106351200.1">
    <property type="nucleotide sequence ID" value="NZ_PVUE01000035.1"/>
</dbReference>
<dbReference type="InterPro" id="IPR036038">
    <property type="entry name" value="Aminotransferase-like"/>
</dbReference>
<keyword evidence="3" id="KW-0456">Lyase</keyword>
<dbReference type="Gene3D" id="3.20.10.10">
    <property type="entry name" value="D-amino Acid Aminotransferase, subunit A, domain 2"/>
    <property type="match status" value="1"/>
</dbReference>
<reference evidence="3 4" key="1">
    <citation type="submission" date="2018-03" db="EMBL/GenBank/DDBJ databases">
        <title>Genomic Encyclopedia of Archaeal and Bacterial Type Strains, Phase II (KMG-II): from individual species to whole genera.</title>
        <authorList>
            <person name="Goeker M."/>
        </authorList>
    </citation>
    <scope>NUCLEOTIDE SEQUENCE [LARGE SCALE GENOMIC DNA]</scope>
    <source>
        <strain evidence="3 4">DSM 100065</strain>
    </source>
</reference>
<dbReference type="GO" id="GO:0046394">
    <property type="term" value="P:carboxylic acid biosynthetic process"/>
    <property type="evidence" value="ECO:0007669"/>
    <property type="project" value="UniProtKB-ARBA"/>
</dbReference>
<proteinExistence type="inferred from homology"/>
<dbReference type="InterPro" id="IPR050571">
    <property type="entry name" value="Class-IV_PLP-Dep_Aminotrnsfr"/>
</dbReference>
<dbReference type="GO" id="GO:0016829">
    <property type="term" value="F:lyase activity"/>
    <property type="evidence" value="ECO:0007669"/>
    <property type="project" value="UniProtKB-KW"/>
</dbReference>
<comment type="similarity">
    <text evidence="1">Belongs to the class-IV pyridoxal-phosphate-dependent aminotransferase family.</text>
</comment>
<dbReference type="Pfam" id="PF01063">
    <property type="entry name" value="Aminotran_4"/>
    <property type="match status" value="1"/>
</dbReference>
<dbReference type="Gene3D" id="3.30.470.10">
    <property type="match status" value="1"/>
</dbReference>
<accession>A0A2T0YYP8</accession>
<comment type="caution">
    <text evidence="3">The sequence shown here is derived from an EMBL/GenBank/DDBJ whole genome shotgun (WGS) entry which is preliminary data.</text>
</comment>
<dbReference type="SUPFAM" id="SSF56752">
    <property type="entry name" value="D-aminoacid aminotransferase-like PLP-dependent enzymes"/>
    <property type="match status" value="1"/>
</dbReference>
<feature type="region of interest" description="Disordered" evidence="2">
    <location>
        <begin position="275"/>
        <end position="307"/>
    </location>
</feature>
<dbReference type="Proteomes" id="UP000237752">
    <property type="component" value="Unassembled WGS sequence"/>
</dbReference>
<evidence type="ECO:0000313" key="3">
    <source>
        <dbReference type="EMBL" id="PRZ29220.1"/>
    </source>
</evidence>
<evidence type="ECO:0000256" key="1">
    <source>
        <dbReference type="ARBA" id="ARBA00009320"/>
    </source>
</evidence>
<dbReference type="InterPro" id="IPR043131">
    <property type="entry name" value="BCAT-like_N"/>
</dbReference>
<organism evidence="3 4">
    <name type="scientific">Antricoccus suffuscus</name>
    <dbReference type="NCBI Taxonomy" id="1629062"/>
    <lineage>
        <taxon>Bacteria</taxon>
        <taxon>Bacillati</taxon>
        <taxon>Actinomycetota</taxon>
        <taxon>Actinomycetes</taxon>
        <taxon>Geodermatophilales</taxon>
        <taxon>Antricoccaceae</taxon>
        <taxon>Antricoccus</taxon>
    </lineage>
</organism>
<dbReference type="InterPro" id="IPR001544">
    <property type="entry name" value="Aminotrans_IV"/>
</dbReference>
<keyword evidence="4" id="KW-1185">Reference proteome</keyword>
<dbReference type="PANTHER" id="PTHR42743:SF11">
    <property type="entry name" value="AMINODEOXYCHORISMATE LYASE"/>
    <property type="match status" value="1"/>
</dbReference>
<dbReference type="EMBL" id="PVUE01000035">
    <property type="protein sequence ID" value="PRZ29220.1"/>
    <property type="molecule type" value="Genomic_DNA"/>
</dbReference>
<gene>
    <name evidence="3" type="ORF">CLV47_13514</name>
</gene>
<sequence length="307" mass="33353">MSTPDRYLTVLDMSRGSGELRRVDPTKPILTAFDYAATRGDGAFEAMHIVGGVINKPERHLDRMARSLQHLGIIGPTKAQWTDLINDLAEQWPDDAEGVIKLVISRGQEGGPTAQPPTVYGTITPLDPDLKKQRRKGIDVISLTFGYPAAVREQSPWLLGGTKYLSYAVNMAAKRHASSQGADDVIFVSHDGNVLEGPNATVLWLTGSTLHTTPADTGILQGTTQEKIFDEAESVGLQTAITTATLEDLLEADAVWMSSSTRGVAAIKTLDGKTLGQSEERTTDLHRLSGLPEPKAKKDKKDKKKKR</sequence>
<evidence type="ECO:0000313" key="4">
    <source>
        <dbReference type="Proteomes" id="UP000237752"/>
    </source>
</evidence>
<feature type="compositionally biased region" description="Basic residues" evidence="2">
    <location>
        <begin position="297"/>
        <end position="307"/>
    </location>
</feature>
<name>A0A2T0YYP8_9ACTN</name>
<feature type="compositionally biased region" description="Basic and acidic residues" evidence="2">
    <location>
        <begin position="278"/>
        <end position="287"/>
    </location>
</feature>
<evidence type="ECO:0000256" key="2">
    <source>
        <dbReference type="SAM" id="MobiDB-lite"/>
    </source>
</evidence>